<feature type="compositionally biased region" description="Polar residues" evidence="1">
    <location>
        <begin position="392"/>
        <end position="403"/>
    </location>
</feature>
<dbReference type="OrthoDB" id="861279at2759"/>
<keyword evidence="3" id="KW-1185">Reference proteome</keyword>
<comment type="caution">
    <text evidence="2">The sequence shown here is derived from an EMBL/GenBank/DDBJ whole genome shotgun (WGS) entry which is preliminary data.</text>
</comment>
<dbReference type="EMBL" id="JAKUCV010005860">
    <property type="protein sequence ID" value="KAJ4829582.1"/>
    <property type="molecule type" value="Genomic_DNA"/>
</dbReference>
<gene>
    <name evidence="2" type="ORF">Tsubulata_031645</name>
</gene>
<feature type="region of interest" description="Disordered" evidence="1">
    <location>
        <begin position="18"/>
        <end position="52"/>
    </location>
</feature>
<dbReference type="PANTHER" id="PTHR34427:SF5">
    <property type="entry name" value="DUF4283 DOMAIN-CONTAINING PROTEIN"/>
    <property type="match status" value="1"/>
</dbReference>
<sequence>MSKFRGVRDMRRLLSDVGRVQTDSGQVQENVARGRDEGRSDGWNRATNPQPFRRLPLRKDDESYVEAVKGGSAMVADTAFVPTSDTMAWLARCVVGVLKDPCKMDSAQLIWHLHGFGQVEVSDLGGDSILVCFPTMADRTRFLDDVPEWAHLWFQSLKPWSQGMRATNRRCWLTLRGVPLNAWCHEFFMMIGSVFGSLLQMDPDTASRRYLGEACIQVLTEHGGTVNRALEVMVAGQKCKIDVVESWFTVVKGKHHSSDTTDSDEGGPETPSEAEEVGTKSPEGEDHRERITEESQGDPFSLMPSITKGISRVQSGAEGSEDVSVRREDTNNMAQNFREEDPLTESHQSQRQEGQRFLMTNAETTAPTPHAYQNPVETSNTFGPLAAHEVCESSSPRTATPRATSPAGKRPGPPTIIAAPGKCLATSPSITVSSSESYRGLDESEYIQYLERMLAQAVKTGRVNQRKKFKKLSDEGSLVTASSSTNDDIRRVNLRLHKQASPSATEVSFSEEEARRTMEMGAILAWDGQNDSQHLITLAKDLVETEAFECSKSRANRSCDWLQTQVFEAVATESMDERWCPQIWSPPNLNFMIDGAVELTQEELGHFDVLWSAWVY</sequence>
<accession>A0A9Q0FFT9</accession>
<evidence type="ECO:0008006" key="4">
    <source>
        <dbReference type="Google" id="ProtNLM"/>
    </source>
</evidence>
<name>A0A9Q0FFT9_9ROSI</name>
<evidence type="ECO:0000313" key="2">
    <source>
        <dbReference type="EMBL" id="KAJ4829582.1"/>
    </source>
</evidence>
<reference evidence="2" key="1">
    <citation type="submission" date="2022-02" db="EMBL/GenBank/DDBJ databases">
        <authorList>
            <person name="Henning P.M."/>
            <person name="McCubbin A.G."/>
            <person name="Shore J.S."/>
        </authorList>
    </citation>
    <scope>NUCLEOTIDE SEQUENCE</scope>
    <source>
        <strain evidence="2">F60SS</strain>
        <tissue evidence="2">Leaves</tissue>
    </source>
</reference>
<evidence type="ECO:0000256" key="1">
    <source>
        <dbReference type="SAM" id="MobiDB-lite"/>
    </source>
</evidence>
<dbReference type="Proteomes" id="UP001141552">
    <property type="component" value="Unassembled WGS sequence"/>
</dbReference>
<feature type="region of interest" description="Disordered" evidence="1">
    <location>
        <begin position="254"/>
        <end position="304"/>
    </location>
</feature>
<feature type="region of interest" description="Disordered" evidence="1">
    <location>
        <begin position="388"/>
        <end position="414"/>
    </location>
</feature>
<organism evidence="2 3">
    <name type="scientific">Turnera subulata</name>
    <dbReference type="NCBI Taxonomy" id="218843"/>
    <lineage>
        <taxon>Eukaryota</taxon>
        <taxon>Viridiplantae</taxon>
        <taxon>Streptophyta</taxon>
        <taxon>Embryophyta</taxon>
        <taxon>Tracheophyta</taxon>
        <taxon>Spermatophyta</taxon>
        <taxon>Magnoliopsida</taxon>
        <taxon>eudicotyledons</taxon>
        <taxon>Gunneridae</taxon>
        <taxon>Pentapetalae</taxon>
        <taxon>rosids</taxon>
        <taxon>fabids</taxon>
        <taxon>Malpighiales</taxon>
        <taxon>Passifloraceae</taxon>
        <taxon>Turnera</taxon>
    </lineage>
</organism>
<dbReference type="PANTHER" id="PTHR34427">
    <property type="entry name" value="DUF4283 DOMAIN PROTEIN"/>
    <property type="match status" value="1"/>
</dbReference>
<evidence type="ECO:0000313" key="3">
    <source>
        <dbReference type="Proteomes" id="UP001141552"/>
    </source>
</evidence>
<proteinExistence type="predicted"/>
<feature type="compositionally biased region" description="Basic and acidic residues" evidence="1">
    <location>
        <begin position="282"/>
        <end position="293"/>
    </location>
</feature>
<reference evidence="2" key="2">
    <citation type="journal article" date="2023" name="Plants (Basel)">
        <title>Annotation of the Turnera subulata (Passifloraceae) Draft Genome Reveals the S-Locus Evolved after the Divergence of Turneroideae from Passifloroideae in a Stepwise Manner.</title>
        <authorList>
            <person name="Henning P.M."/>
            <person name="Roalson E.H."/>
            <person name="Mir W."/>
            <person name="McCubbin A.G."/>
            <person name="Shore J.S."/>
        </authorList>
    </citation>
    <scope>NUCLEOTIDE SEQUENCE</scope>
    <source>
        <strain evidence="2">F60SS</strain>
    </source>
</reference>
<feature type="compositionally biased region" description="Acidic residues" evidence="1">
    <location>
        <begin position="261"/>
        <end position="276"/>
    </location>
</feature>
<protein>
    <recommendedName>
        <fullName evidence="4">DUF4283 domain-containing protein</fullName>
    </recommendedName>
</protein>
<feature type="compositionally biased region" description="Basic and acidic residues" evidence="1">
    <location>
        <begin position="32"/>
        <end position="42"/>
    </location>
</feature>
<dbReference type="AlphaFoldDB" id="A0A9Q0FFT9"/>